<keyword evidence="2" id="KW-0808">Transferase</keyword>
<gene>
    <name evidence="2" type="ORF">PCAMFM013_S011g000053</name>
</gene>
<organism evidence="2 3">
    <name type="scientific">Penicillium camemberti (strain FM 013)</name>
    <dbReference type="NCBI Taxonomy" id="1429867"/>
    <lineage>
        <taxon>Eukaryota</taxon>
        <taxon>Fungi</taxon>
        <taxon>Dikarya</taxon>
        <taxon>Ascomycota</taxon>
        <taxon>Pezizomycotina</taxon>
        <taxon>Eurotiomycetes</taxon>
        <taxon>Eurotiomycetidae</taxon>
        <taxon>Eurotiales</taxon>
        <taxon>Aspergillaceae</taxon>
        <taxon>Penicillium</taxon>
    </lineage>
</organism>
<dbReference type="InterPro" id="IPR003673">
    <property type="entry name" value="CoA-Trfase_fam_III"/>
</dbReference>
<keyword evidence="3" id="KW-1185">Reference proteome</keyword>
<dbReference type="Proteomes" id="UP000053732">
    <property type="component" value="Unassembled WGS sequence"/>
</dbReference>
<evidence type="ECO:0000313" key="2">
    <source>
        <dbReference type="EMBL" id="CRL24059.1"/>
    </source>
</evidence>
<dbReference type="Gene3D" id="3.40.50.10540">
    <property type="entry name" value="Crotonobetainyl-coa:carnitine coa-transferase, domain 1"/>
    <property type="match status" value="1"/>
</dbReference>
<dbReference type="SUPFAM" id="SSF89796">
    <property type="entry name" value="CoA-transferase family III (CaiB/BaiF)"/>
    <property type="match status" value="2"/>
</dbReference>
<dbReference type="STRING" id="1429867.A0A0G4PCT1"/>
<comment type="similarity">
    <text evidence="1">Belongs to the CoA-transferase III family.</text>
</comment>
<accession>A0A0G4PCT1</accession>
<dbReference type="InterPro" id="IPR023606">
    <property type="entry name" value="CoA-Trfase_III_dom_1_sf"/>
</dbReference>
<proteinExistence type="inferred from homology"/>
<name>A0A0G4PCT1_PENC3</name>
<dbReference type="PANTHER" id="PTHR48229:SF1">
    <property type="entry name" value="ALPHA METHYLACYL-COA RACEMASE-RELATED"/>
    <property type="match status" value="1"/>
</dbReference>
<evidence type="ECO:0000256" key="1">
    <source>
        <dbReference type="ARBA" id="ARBA00008383"/>
    </source>
</evidence>
<dbReference type="InterPro" id="IPR052985">
    <property type="entry name" value="CoA-trans_III_biosynth/detox"/>
</dbReference>
<dbReference type="PANTHER" id="PTHR48229">
    <property type="entry name" value="CAIB/BAIF FAMILY ENZYME (AFU_ORTHOLOGUE AFUA_1G05360)-RELATED"/>
    <property type="match status" value="1"/>
</dbReference>
<protein>
    <submittedName>
        <fullName evidence="2">CoA-transferase family III</fullName>
    </submittedName>
</protein>
<dbReference type="EMBL" id="HG793144">
    <property type="protein sequence ID" value="CRL24059.1"/>
    <property type="molecule type" value="Genomic_DNA"/>
</dbReference>
<sequence length="578" mass="63374">MPHPHKTTPSTDIYGPGTFMDTDFTPVPQDAARIFEYIAKHTPGFSQDKELWDTVKFEGSPLPIIPGPIKAPTIAAALHAMCGVVAHEMVEYRDGTSASTQQVIVNTDHAGIWLGTIFAASVEGKDLAGLAKSRQLPALFQHDFERGCMATPMKQRSTAIYKTKTPGVWYQLHGSLDPVPVLKSMGIDPDYPAKSLDEAYDHISRHVEQWTADELEMHNLKNGFCGSICFTPQGWSDTQMGKSLADHPLVGYSRQSHAIPTPPVPLPNILDDKRPLAGIKVIELVRIIAGPIIGSTLAAFGADVIRVNCSRLTDLNALQLTLNTGKRTIDIDLTKDEDKSRLRTLIEGADVFVQGFRPNSIAKKGFGVNDLLEMAGNRGKGIVYVEENCYGPDGLYHERPGWQQIGDAASGSSYVMGRSFGFKDGTSVLPPLPISDMTTGLVGALGALMALRDRARHGGSYRVTSSLVKSDAIALEPEIGLYSPEVVEQSNQLFKWGSINPSHFVLEILLVVMDGWKRVFPQYFESGTESLMISFQNGPWGHMDTLKPVVQLSNSSMTPRWLTPSVPHCYHPQSIQWL</sequence>
<evidence type="ECO:0000313" key="3">
    <source>
        <dbReference type="Proteomes" id="UP000053732"/>
    </source>
</evidence>
<dbReference type="AlphaFoldDB" id="A0A0G4PCT1"/>
<dbReference type="GO" id="GO:0016740">
    <property type="term" value="F:transferase activity"/>
    <property type="evidence" value="ECO:0007669"/>
    <property type="project" value="UniProtKB-KW"/>
</dbReference>
<reference evidence="2 3" key="1">
    <citation type="journal article" date="2014" name="Nat. Commun.">
        <title>Multiple recent horizontal transfers of a large genomic region in cheese making fungi.</title>
        <authorList>
            <person name="Cheeseman K."/>
            <person name="Ropars J."/>
            <person name="Renault P."/>
            <person name="Dupont J."/>
            <person name="Gouzy J."/>
            <person name="Branca A."/>
            <person name="Abraham A.L."/>
            <person name="Ceppi M."/>
            <person name="Conseiller E."/>
            <person name="Debuchy R."/>
            <person name="Malagnac F."/>
            <person name="Goarin A."/>
            <person name="Silar P."/>
            <person name="Lacoste S."/>
            <person name="Sallet E."/>
            <person name="Bensimon A."/>
            <person name="Giraud T."/>
            <person name="Brygoo Y."/>
        </authorList>
    </citation>
    <scope>NUCLEOTIDE SEQUENCE [LARGE SCALE GENOMIC DNA]</scope>
    <source>
        <strain evidence="3">FM 013</strain>
    </source>
</reference>
<dbReference type="Pfam" id="PF02515">
    <property type="entry name" value="CoA_transf_3"/>
    <property type="match status" value="1"/>
</dbReference>